<keyword evidence="6 8" id="KW-0472">Membrane</keyword>
<keyword evidence="3" id="KW-0410">Iron transport</keyword>
<evidence type="ECO:0000256" key="6">
    <source>
        <dbReference type="ARBA" id="ARBA00023136"/>
    </source>
</evidence>
<keyword evidence="10" id="KW-1185">Reference proteome</keyword>
<keyword evidence="5 8" id="KW-1133">Transmembrane helix</keyword>
<dbReference type="InterPro" id="IPR004923">
    <property type="entry name" value="FTR1/Fip1/EfeU"/>
</dbReference>
<sequence length="392" mass="43215">MAKNLFSVPIFFIVFRETLEAAIIVSVLLGLAEQIVHSEHGSATTTTTRDSDDKASTQGSAEAVDDAVQRRRLIRKLRIQIFLGAGLGLFIALAVGAAFIAIWFTKASDLWSKSEELWEGIFELIACIVIFIMGITMLKMDRAKAKWRIKLQRAFDGKRVDGKAETGKWVLFFLPFITVLREGLEAIVFVGGVSLGQPATAIPIAAIVGILCGLVCGFIIYEFASRTTLTIFMVAMTNFLLLIGAGLFSKAVGAFEKHGFNKLLGADVDDAQGDGPGSYRVQGNVWHLNCCNPENKLDSQGWTIFNAIFGWTNSATIGTVLSYVFYWLAVIVVLVYMKFTEGRTKLLGRESEAGTRRRRARAKKEEQVPTDNGDDTKAREPQENEEVSTLPR</sequence>
<comment type="caution">
    <text evidence="9">The sequence shown here is derived from an EMBL/GenBank/DDBJ whole genome shotgun (WGS) entry which is preliminary data.</text>
</comment>
<dbReference type="EMBL" id="CACVBS010000077">
    <property type="protein sequence ID" value="CAA7269327.1"/>
    <property type="molecule type" value="Genomic_DNA"/>
</dbReference>
<dbReference type="GO" id="GO:0015093">
    <property type="term" value="F:ferrous iron transmembrane transporter activity"/>
    <property type="evidence" value="ECO:0007669"/>
    <property type="project" value="TreeGrafter"/>
</dbReference>
<evidence type="ECO:0000256" key="4">
    <source>
        <dbReference type="ARBA" id="ARBA00022692"/>
    </source>
</evidence>
<evidence type="ECO:0000256" key="8">
    <source>
        <dbReference type="SAM" id="Phobius"/>
    </source>
</evidence>
<organism evidence="9 10">
    <name type="scientific">Cyclocybe aegerita</name>
    <name type="common">Black poplar mushroom</name>
    <name type="synonym">Agrocybe aegerita</name>
    <dbReference type="NCBI Taxonomy" id="1973307"/>
    <lineage>
        <taxon>Eukaryota</taxon>
        <taxon>Fungi</taxon>
        <taxon>Dikarya</taxon>
        <taxon>Basidiomycota</taxon>
        <taxon>Agaricomycotina</taxon>
        <taxon>Agaricomycetes</taxon>
        <taxon>Agaricomycetidae</taxon>
        <taxon>Agaricales</taxon>
        <taxon>Agaricineae</taxon>
        <taxon>Bolbitiaceae</taxon>
        <taxon>Cyclocybe</taxon>
    </lineage>
</organism>
<dbReference type="AlphaFoldDB" id="A0A8S0WRY5"/>
<protein>
    <recommendedName>
        <fullName evidence="11">Iron permease FTR1</fullName>
    </recommendedName>
</protein>
<comment type="subcellular location">
    <subcellularLocation>
        <location evidence="1">Membrane</location>
        <topology evidence="1">Multi-pass membrane protein</topology>
    </subcellularLocation>
</comment>
<proteinExistence type="inferred from homology"/>
<evidence type="ECO:0000256" key="7">
    <source>
        <dbReference type="SAM" id="MobiDB-lite"/>
    </source>
</evidence>
<reference evidence="9 10" key="1">
    <citation type="submission" date="2020-01" db="EMBL/GenBank/DDBJ databases">
        <authorList>
            <person name="Gupta K D."/>
        </authorList>
    </citation>
    <scope>NUCLEOTIDE SEQUENCE [LARGE SCALE GENOMIC DNA]</scope>
</reference>
<dbReference type="Pfam" id="PF03239">
    <property type="entry name" value="FTR1"/>
    <property type="match status" value="1"/>
</dbReference>
<feature type="transmembrane region" description="Helical" evidence="8">
    <location>
        <begin position="320"/>
        <end position="339"/>
    </location>
</feature>
<dbReference type="PANTHER" id="PTHR31632">
    <property type="entry name" value="IRON TRANSPORTER FTH1"/>
    <property type="match status" value="1"/>
</dbReference>
<feature type="transmembrane region" description="Helical" evidence="8">
    <location>
        <begin position="169"/>
        <end position="195"/>
    </location>
</feature>
<evidence type="ECO:0008006" key="11">
    <source>
        <dbReference type="Google" id="ProtNLM"/>
    </source>
</evidence>
<keyword evidence="3" id="KW-0406">Ion transport</keyword>
<keyword evidence="4 8" id="KW-0812">Transmembrane</keyword>
<feature type="transmembrane region" description="Helical" evidence="8">
    <location>
        <begin position="201"/>
        <end position="221"/>
    </location>
</feature>
<dbReference type="OrthoDB" id="4364at2759"/>
<keyword evidence="3" id="KW-0408">Iron</keyword>
<feature type="region of interest" description="Disordered" evidence="7">
    <location>
        <begin position="42"/>
        <end position="62"/>
    </location>
</feature>
<dbReference type="PANTHER" id="PTHR31632:SF2">
    <property type="entry name" value="PLASMA MEMBRANE IRON PERMEASE"/>
    <property type="match status" value="1"/>
</dbReference>
<comment type="similarity">
    <text evidence="2">Belongs to the oxidase-dependent Fe transporter (OFeT) (TC 9.A.10.1) family.</text>
</comment>
<feature type="transmembrane region" description="Helical" evidence="8">
    <location>
        <begin position="6"/>
        <end position="32"/>
    </location>
</feature>
<feature type="transmembrane region" description="Helical" evidence="8">
    <location>
        <begin position="228"/>
        <end position="248"/>
    </location>
</feature>
<evidence type="ECO:0000256" key="2">
    <source>
        <dbReference type="ARBA" id="ARBA00008333"/>
    </source>
</evidence>
<name>A0A8S0WRY5_CYCAE</name>
<feature type="region of interest" description="Disordered" evidence="7">
    <location>
        <begin position="350"/>
        <end position="392"/>
    </location>
</feature>
<keyword evidence="3" id="KW-0813">Transport</keyword>
<evidence type="ECO:0000256" key="1">
    <source>
        <dbReference type="ARBA" id="ARBA00004141"/>
    </source>
</evidence>
<dbReference type="Proteomes" id="UP000467700">
    <property type="component" value="Unassembled WGS sequence"/>
</dbReference>
<evidence type="ECO:0000256" key="3">
    <source>
        <dbReference type="ARBA" id="ARBA00022496"/>
    </source>
</evidence>
<feature type="transmembrane region" description="Helical" evidence="8">
    <location>
        <begin position="81"/>
        <end position="105"/>
    </location>
</feature>
<accession>A0A8S0WRY5</accession>
<dbReference type="GO" id="GO:0033573">
    <property type="term" value="C:high-affinity iron permease complex"/>
    <property type="evidence" value="ECO:0007669"/>
    <property type="project" value="InterPro"/>
</dbReference>
<evidence type="ECO:0000313" key="9">
    <source>
        <dbReference type="EMBL" id="CAA7269327.1"/>
    </source>
</evidence>
<evidence type="ECO:0000256" key="5">
    <source>
        <dbReference type="ARBA" id="ARBA00022989"/>
    </source>
</evidence>
<feature type="transmembrane region" description="Helical" evidence="8">
    <location>
        <begin position="117"/>
        <end position="138"/>
    </location>
</feature>
<evidence type="ECO:0000313" key="10">
    <source>
        <dbReference type="Proteomes" id="UP000467700"/>
    </source>
</evidence>
<gene>
    <name evidence="9" type="ORF">AAE3_LOCUS11591</name>
</gene>